<dbReference type="RefSeq" id="WP_209849279.1">
    <property type="nucleotide sequence ID" value="NZ_JAGGJV010000002.1"/>
</dbReference>
<dbReference type="EMBL" id="JAGGJV010000002">
    <property type="protein sequence ID" value="MBP1857745.1"/>
    <property type="molecule type" value="Genomic_DNA"/>
</dbReference>
<evidence type="ECO:0000313" key="1">
    <source>
        <dbReference type="EMBL" id="MBP1857745.1"/>
    </source>
</evidence>
<protein>
    <submittedName>
        <fullName evidence="1">Uncharacterized protein</fullName>
    </submittedName>
</protein>
<sequence length="221" mass="24730">MVKQRKWIAMVCCLLISVASGYGLWRELAPFLAEPVEQALIAEEFAGEDFDFGLSSYSKTLAMKDCFRITTAYSNLDMVEETARNVVSKCAGRAADIVATTPTDSFAWLVRAAASVRLLARDDFNFALQQSQLTGPNEQWIARFRVNLAESYFPQLNAQSLKSEEADLRLLASSEKGVLLIAQRYISNPDFRARITAIVEQMPQDRQIVFLKSVKRSMGKG</sequence>
<comment type="caution">
    <text evidence="1">The sequence shown here is derived from an EMBL/GenBank/DDBJ whole genome shotgun (WGS) entry which is preliminary data.</text>
</comment>
<proteinExistence type="predicted"/>
<accession>A0ABS4EIH0</accession>
<dbReference type="Proteomes" id="UP000823786">
    <property type="component" value="Unassembled WGS sequence"/>
</dbReference>
<gene>
    <name evidence="1" type="ORF">J2Z75_001241</name>
</gene>
<keyword evidence="2" id="KW-1185">Reference proteome</keyword>
<organism evidence="1 2">
    <name type="scientific">Rhizobium herbae</name>
    <dbReference type="NCBI Taxonomy" id="508661"/>
    <lineage>
        <taxon>Bacteria</taxon>
        <taxon>Pseudomonadati</taxon>
        <taxon>Pseudomonadota</taxon>
        <taxon>Alphaproteobacteria</taxon>
        <taxon>Hyphomicrobiales</taxon>
        <taxon>Rhizobiaceae</taxon>
        <taxon>Rhizobium/Agrobacterium group</taxon>
        <taxon>Rhizobium</taxon>
    </lineage>
</organism>
<reference evidence="1 2" key="1">
    <citation type="submission" date="2021-03" db="EMBL/GenBank/DDBJ databases">
        <title>Genomic Encyclopedia of Type Strains, Phase IV (KMG-IV): sequencing the most valuable type-strain genomes for metagenomic binning, comparative biology and taxonomic classification.</title>
        <authorList>
            <person name="Goeker M."/>
        </authorList>
    </citation>
    <scope>NUCLEOTIDE SEQUENCE [LARGE SCALE GENOMIC DNA]</scope>
    <source>
        <strain evidence="1 2">DSM 26427</strain>
    </source>
</reference>
<name>A0ABS4EIH0_9HYPH</name>
<evidence type="ECO:0000313" key="2">
    <source>
        <dbReference type="Proteomes" id="UP000823786"/>
    </source>
</evidence>